<dbReference type="PANTHER" id="PTHR23502">
    <property type="entry name" value="MAJOR FACILITATOR SUPERFAMILY"/>
    <property type="match status" value="1"/>
</dbReference>
<feature type="transmembrane region" description="Helical" evidence="8">
    <location>
        <begin position="48"/>
        <end position="67"/>
    </location>
</feature>
<evidence type="ECO:0000256" key="2">
    <source>
        <dbReference type="ARBA" id="ARBA00006236"/>
    </source>
</evidence>
<proteinExistence type="inferred from homology"/>
<evidence type="ECO:0000256" key="4">
    <source>
        <dbReference type="ARBA" id="ARBA00022475"/>
    </source>
</evidence>
<feature type="transmembrane region" description="Helical" evidence="8">
    <location>
        <begin position="141"/>
        <end position="161"/>
    </location>
</feature>
<evidence type="ECO:0000256" key="8">
    <source>
        <dbReference type="RuleBase" id="RU365088"/>
    </source>
</evidence>
<dbReference type="GO" id="GO:0042910">
    <property type="term" value="F:xenobiotic transmembrane transporter activity"/>
    <property type="evidence" value="ECO:0007669"/>
    <property type="project" value="InterPro"/>
</dbReference>
<sequence>MTRKYIPPHSPFYIVMLGLLSALPPLAIDMGLPAIPALEAAFHIDIGAATRTLTVFLLGFSVGPILFGPLSDRYGRKPVLLLGLGLFSLVSLACACTGQIADLLLLRLLQGVAAGAAAALPAAIVRDVFTGHAALSRQSYVALVNAVAPLVAPLLGAGLLAFGSWRLIYGCLGVIGLVLLVLGALGYQETRPPQANAQNPFSAALSAYSQVLRNKHYLVHAGLLAASFGTMFAYITGSSAVFIDMLGVSSAAYGALFALTAAGTISGAAAGARLAHRWNPGRLLAGAVIASALICGALLVAALCGVHSVAVVAAFVLLSNVCAGIVMPHATHQALATVGQVAGSASALLRSIQMLAGASAGALIGLLSGNPLSVMATVMTLYAVLGVVFLVVSSRLFYSKKEPQ</sequence>
<evidence type="ECO:0000313" key="11">
    <source>
        <dbReference type="Proteomes" id="UP000450012"/>
    </source>
</evidence>
<protein>
    <recommendedName>
        <fullName evidence="8">Bcr/CflA family efflux transporter</fullName>
    </recommendedName>
</protein>
<feature type="transmembrane region" description="Helical" evidence="8">
    <location>
        <begin position="107"/>
        <end position="129"/>
    </location>
</feature>
<dbReference type="InterPro" id="IPR036259">
    <property type="entry name" value="MFS_trans_sf"/>
</dbReference>
<dbReference type="RefSeq" id="WP_161013241.1">
    <property type="nucleotide sequence ID" value="NZ_WWCK01000002.1"/>
</dbReference>
<organism evidence="10 11">
    <name type="scientific">Duganella rivi</name>
    <dbReference type="NCBI Taxonomy" id="2666083"/>
    <lineage>
        <taxon>Bacteria</taxon>
        <taxon>Pseudomonadati</taxon>
        <taxon>Pseudomonadota</taxon>
        <taxon>Betaproteobacteria</taxon>
        <taxon>Burkholderiales</taxon>
        <taxon>Oxalobacteraceae</taxon>
        <taxon>Telluria group</taxon>
        <taxon>Duganella</taxon>
    </lineage>
</organism>
<dbReference type="Proteomes" id="UP000450012">
    <property type="component" value="Unassembled WGS sequence"/>
</dbReference>
<keyword evidence="4" id="KW-1003">Cell membrane</keyword>
<gene>
    <name evidence="10" type="ORF">GTP45_07595</name>
</gene>
<feature type="transmembrane region" description="Helical" evidence="8">
    <location>
        <begin position="309"/>
        <end position="327"/>
    </location>
</feature>
<evidence type="ECO:0000256" key="7">
    <source>
        <dbReference type="ARBA" id="ARBA00023136"/>
    </source>
</evidence>
<feature type="transmembrane region" description="Helical" evidence="8">
    <location>
        <begin position="283"/>
        <end position="303"/>
    </location>
</feature>
<dbReference type="CDD" id="cd17320">
    <property type="entry name" value="MFS_MdfA_MDR_like"/>
    <property type="match status" value="1"/>
</dbReference>
<evidence type="ECO:0000313" key="10">
    <source>
        <dbReference type="EMBL" id="MYM66689.1"/>
    </source>
</evidence>
<evidence type="ECO:0000259" key="9">
    <source>
        <dbReference type="PROSITE" id="PS50850"/>
    </source>
</evidence>
<accession>A0A7X4GQA8</accession>
<keyword evidence="5 8" id="KW-0812">Transmembrane</keyword>
<dbReference type="Pfam" id="PF07690">
    <property type="entry name" value="MFS_1"/>
    <property type="match status" value="1"/>
</dbReference>
<keyword evidence="6 8" id="KW-1133">Transmembrane helix</keyword>
<comment type="similarity">
    <text evidence="2 8">Belongs to the major facilitator superfamily. Bcr/CmlA family.</text>
</comment>
<name>A0A7X4GQA8_9BURK</name>
<feature type="transmembrane region" description="Helical" evidence="8">
    <location>
        <begin position="79"/>
        <end position="101"/>
    </location>
</feature>
<dbReference type="SUPFAM" id="SSF103473">
    <property type="entry name" value="MFS general substrate transporter"/>
    <property type="match status" value="1"/>
</dbReference>
<dbReference type="GO" id="GO:0005886">
    <property type="term" value="C:plasma membrane"/>
    <property type="evidence" value="ECO:0007669"/>
    <property type="project" value="UniProtKB-SubCell"/>
</dbReference>
<dbReference type="InterPro" id="IPR020846">
    <property type="entry name" value="MFS_dom"/>
</dbReference>
<feature type="transmembrane region" description="Helical" evidence="8">
    <location>
        <begin position="167"/>
        <end position="187"/>
    </location>
</feature>
<keyword evidence="7 8" id="KW-0472">Membrane</keyword>
<feature type="transmembrane region" description="Helical" evidence="8">
    <location>
        <begin position="374"/>
        <end position="398"/>
    </location>
</feature>
<dbReference type="InterPro" id="IPR004812">
    <property type="entry name" value="Efflux_drug-R_Bcr/CmlA"/>
</dbReference>
<keyword evidence="3 8" id="KW-0813">Transport</keyword>
<evidence type="ECO:0000256" key="1">
    <source>
        <dbReference type="ARBA" id="ARBA00004651"/>
    </source>
</evidence>
<dbReference type="AlphaFoldDB" id="A0A7X4GQA8"/>
<feature type="transmembrane region" description="Helical" evidence="8">
    <location>
        <begin position="347"/>
        <end position="368"/>
    </location>
</feature>
<feature type="transmembrane region" description="Helical" evidence="8">
    <location>
        <begin position="251"/>
        <end position="271"/>
    </location>
</feature>
<comment type="subcellular location">
    <subcellularLocation>
        <location evidence="8">Cell inner membrane</location>
        <topology evidence="8">Multi-pass membrane protein</topology>
    </subcellularLocation>
    <subcellularLocation>
        <location evidence="1">Cell membrane</location>
        <topology evidence="1">Multi-pass membrane protein</topology>
    </subcellularLocation>
</comment>
<evidence type="ECO:0000256" key="3">
    <source>
        <dbReference type="ARBA" id="ARBA00022448"/>
    </source>
</evidence>
<dbReference type="NCBIfam" id="TIGR00710">
    <property type="entry name" value="efflux_Bcr_CflA"/>
    <property type="match status" value="1"/>
</dbReference>
<reference evidence="10 11" key="1">
    <citation type="submission" date="2019-12" db="EMBL/GenBank/DDBJ databases">
        <title>Novel species isolated from a subtropical stream in China.</title>
        <authorList>
            <person name="Lu H."/>
        </authorList>
    </citation>
    <scope>NUCLEOTIDE SEQUENCE [LARGE SCALE GENOMIC DNA]</scope>
    <source>
        <strain evidence="10 11">FT55W</strain>
    </source>
</reference>
<keyword evidence="8" id="KW-0997">Cell inner membrane</keyword>
<comment type="caution">
    <text evidence="10">The sequence shown here is derived from an EMBL/GenBank/DDBJ whole genome shotgun (WGS) entry which is preliminary data.</text>
</comment>
<dbReference type="GO" id="GO:1990961">
    <property type="term" value="P:xenobiotic detoxification by transmembrane export across the plasma membrane"/>
    <property type="evidence" value="ECO:0007669"/>
    <property type="project" value="InterPro"/>
</dbReference>
<dbReference type="PANTHER" id="PTHR23502:SF132">
    <property type="entry name" value="POLYAMINE TRANSPORTER 2-RELATED"/>
    <property type="match status" value="1"/>
</dbReference>
<dbReference type="PROSITE" id="PS50850">
    <property type="entry name" value="MFS"/>
    <property type="match status" value="1"/>
</dbReference>
<dbReference type="Gene3D" id="1.20.1720.10">
    <property type="entry name" value="Multidrug resistance protein D"/>
    <property type="match status" value="1"/>
</dbReference>
<keyword evidence="11" id="KW-1185">Reference proteome</keyword>
<evidence type="ECO:0000256" key="6">
    <source>
        <dbReference type="ARBA" id="ARBA00022989"/>
    </source>
</evidence>
<dbReference type="InterPro" id="IPR011701">
    <property type="entry name" value="MFS"/>
</dbReference>
<feature type="transmembrane region" description="Helical" evidence="8">
    <location>
        <begin position="12"/>
        <end position="28"/>
    </location>
</feature>
<feature type="domain" description="Major facilitator superfamily (MFS) profile" evidence="9">
    <location>
        <begin position="10"/>
        <end position="395"/>
    </location>
</feature>
<dbReference type="EMBL" id="WWCK01000002">
    <property type="protein sequence ID" value="MYM66689.1"/>
    <property type="molecule type" value="Genomic_DNA"/>
</dbReference>
<evidence type="ECO:0000256" key="5">
    <source>
        <dbReference type="ARBA" id="ARBA00022692"/>
    </source>
</evidence>
<feature type="transmembrane region" description="Helical" evidence="8">
    <location>
        <begin position="217"/>
        <end position="236"/>
    </location>
</feature>